<dbReference type="InterPro" id="IPR036213">
    <property type="entry name" value="Calpain_III_sf"/>
</dbReference>
<dbReference type="GO" id="GO:0006508">
    <property type="term" value="P:proteolysis"/>
    <property type="evidence" value="ECO:0007669"/>
    <property type="project" value="UniProtKB-KW"/>
</dbReference>
<feature type="active site" evidence="5">
    <location>
        <position position="532"/>
    </location>
</feature>
<comment type="caution">
    <text evidence="8">The sequence shown here is derived from an EMBL/GenBank/DDBJ whole genome shotgun (WGS) entry which is preliminary data.</text>
</comment>
<comment type="similarity">
    <text evidence="1">Belongs to the peptidase C2 family. PalB/RIM13 subfamily.</text>
</comment>
<protein>
    <submittedName>
        <fullName evidence="8">Calpain-like protease palB/rim-13</fullName>
    </submittedName>
</protein>
<gene>
    <name evidence="8" type="ORF">B0J11DRAFT_207806</name>
</gene>
<evidence type="ECO:0000256" key="6">
    <source>
        <dbReference type="SAM" id="MobiDB-lite"/>
    </source>
</evidence>
<evidence type="ECO:0000256" key="2">
    <source>
        <dbReference type="ARBA" id="ARBA00022670"/>
    </source>
</evidence>
<feature type="domain" description="Calpain catalytic" evidence="7">
    <location>
        <begin position="264"/>
        <end position="594"/>
    </location>
</feature>
<dbReference type="Proteomes" id="UP000700596">
    <property type="component" value="Unassembled WGS sequence"/>
</dbReference>
<dbReference type="PANTHER" id="PTHR46143">
    <property type="entry name" value="CALPAIN-7"/>
    <property type="match status" value="1"/>
</dbReference>
<dbReference type="Pfam" id="PF25435">
    <property type="entry name" value="PalB_C"/>
    <property type="match status" value="1"/>
</dbReference>
<dbReference type="InterPro" id="IPR051297">
    <property type="entry name" value="PalB/RIM13"/>
</dbReference>
<feature type="region of interest" description="Disordered" evidence="6">
    <location>
        <begin position="1"/>
        <end position="26"/>
    </location>
</feature>
<dbReference type="AlphaFoldDB" id="A0A9P9CZQ4"/>
<feature type="compositionally biased region" description="Basic and acidic residues" evidence="6">
    <location>
        <begin position="1"/>
        <end position="24"/>
    </location>
</feature>
<name>A0A9P9CZQ4_9PLEO</name>
<dbReference type="SMART" id="SM00720">
    <property type="entry name" value="calpain_III"/>
    <property type="match status" value="1"/>
</dbReference>
<dbReference type="InterPro" id="IPR001300">
    <property type="entry name" value="Peptidase_C2_calpain_cat"/>
</dbReference>
<feature type="active site" evidence="5">
    <location>
        <position position="512"/>
    </location>
</feature>
<evidence type="ECO:0000313" key="9">
    <source>
        <dbReference type="Proteomes" id="UP000700596"/>
    </source>
</evidence>
<feature type="active site" evidence="5">
    <location>
        <position position="344"/>
    </location>
</feature>
<dbReference type="EMBL" id="JAGMWT010000029">
    <property type="protein sequence ID" value="KAH7110080.1"/>
    <property type="molecule type" value="Genomic_DNA"/>
</dbReference>
<dbReference type="PANTHER" id="PTHR46143:SF1">
    <property type="entry name" value="CALPAIN-7"/>
    <property type="match status" value="1"/>
</dbReference>
<dbReference type="Pfam" id="PF00648">
    <property type="entry name" value="Peptidase_C2"/>
    <property type="match status" value="1"/>
</dbReference>
<dbReference type="Pfam" id="PF01067">
    <property type="entry name" value="Calpain_III"/>
    <property type="match status" value="1"/>
</dbReference>
<reference evidence="8" key="1">
    <citation type="journal article" date="2021" name="Nat. Commun.">
        <title>Genetic determinants of endophytism in the Arabidopsis root mycobiome.</title>
        <authorList>
            <person name="Mesny F."/>
            <person name="Miyauchi S."/>
            <person name="Thiergart T."/>
            <person name="Pickel B."/>
            <person name="Atanasova L."/>
            <person name="Karlsson M."/>
            <person name="Huettel B."/>
            <person name="Barry K.W."/>
            <person name="Haridas S."/>
            <person name="Chen C."/>
            <person name="Bauer D."/>
            <person name="Andreopoulos W."/>
            <person name="Pangilinan J."/>
            <person name="LaButti K."/>
            <person name="Riley R."/>
            <person name="Lipzen A."/>
            <person name="Clum A."/>
            <person name="Drula E."/>
            <person name="Henrissat B."/>
            <person name="Kohler A."/>
            <person name="Grigoriev I.V."/>
            <person name="Martin F.M."/>
            <person name="Hacquard S."/>
        </authorList>
    </citation>
    <scope>NUCLEOTIDE SEQUENCE</scope>
    <source>
        <strain evidence="8">MPI-CAGE-CH-0243</strain>
    </source>
</reference>
<proteinExistence type="inferred from homology"/>
<dbReference type="InterPro" id="IPR022682">
    <property type="entry name" value="Calpain_domain_III"/>
</dbReference>
<feature type="region of interest" description="Disordered" evidence="6">
    <location>
        <begin position="309"/>
        <end position="330"/>
    </location>
</feature>
<evidence type="ECO:0000259" key="7">
    <source>
        <dbReference type="PROSITE" id="PS50203"/>
    </source>
</evidence>
<evidence type="ECO:0000313" key="8">
    <source>
        <dbReference type="EMBL" id="KAH7110080.1"/>
    </source>
</evidence>
<evidence type="ECO:0000256" key="1">
    <source>
        <dbReference type="ARBA" id="ARBA00010193"/>
    </source>
</evidence>
<dbReference type="GO" id="GO:0004198">
    <property type="term" value="F:calcium-dependent cysteine-type endopeptidase activity"/>
    <property type="evidence" value="ECO:0007669"/>
    <property type="project" value="InterPro"/>
</dbReference>
<evidence type="ECO:0000256" key="3">
    <source>
        <dbReference type="ARBA" id="ARBA00022801"/>
    </source>
</evidence>
<sequence>MADSRLAEQRAREAAAKDSRDKIQHAGTKAEAMDLALRAIENFLAAAKAAQSPNDSKAFKDQCVKVMEVAESIQGSSLWPPPGLTLSFSPSAPLPAAPLPTRVQASPALPYPGPSRALPILTKPTRAETTTRVNNWVTDVATSESGTPAPFIYAGSASTTTLTSSGALPGNAGVSSEQEQFSVSNIASVLDSKIAPSTQADPNGHTRALTVQALPITVAQDPMGKTTAPTATHLKIRRLKEPKSSRKFAKKEEIIFLKSSVFNKFKFPPWKDDPSSTEFVLRQDSPYTDERDLNLSPYQQQFFEAWTRPKDALPPPSSRKEGNNGPSMESLVPLDLVQDAATDCSVVASLCTAAARAEQGYDQILMSLIHPQDKRRGVPVFSMNGKYIVRLNFNGGWRKVVIDDRLPLSKTHRVLHIVDRQSPSLLWPALLEKAYLKVRGGYDFPGSNSCSDLWILTGWIPEQIYLQETETVPLQLWNRVFNGYGYGDVLLTLGTGKMSSHHERALGLEGQHSYVVLDMKEIDDDRLVLVKNPWAEGKGWRGPRPAAAAKLVSGTNLANDKARPGKSTEYPTTFWISFDQVIQHFESLYLNWNPGLFTHRQDIHGEWKISEQHEGGNFMLPNPQFAITSEGSGEVWLLLSRHFRDKEGQGEDEAEEPSSGEPLKGYMSVVVCDGHGERLHMKESVVECGPYVNTPQALLRLTLKGRTPYTIIIDQDDLPAATYSFTLSAFGHSAISLEQASSKWMKYHILQGEWTKQSAGGTTDSVRYLENPQYSLELKKPCSVAILLRSNGHSFPMHAKLAFGHGKRMVRLQGRDIVSDSGNYRDKVVFFEAEDVQAGHYTIICSLFEAGKTGKFWLRVDSTDDFVLKQVPRDGAGMFLMKLSVACFGPKVHKLAAPLHGHRLAKYMILARFSRKTLGANGQAPGTSSGHSPLRLTVEIGTGPERKFIVSTEDGKYSDLPVVRSDPFDMEASGKAVGHGNTWLVLDRLYGTGGPVEEWFEVEIYTDAPGVCDVGVWREWN</sequence>
<evidence type="ECO:0000256" key="4">
    <source>
        <dbReference type="ARBA" id="ARBA00022807"/>
    </source>
</evidence>
<dbReference type="SMART" id="SM00230">
    <property type="entry name" value="CysPc"/>
    <property type="match status" value="1"/>
</dbReference>
<dbReference type="PROSITE" id="PS50203">
    <property type="entry name" value="CALPAIN_CAT"/>
    <property type="match status" value="1"/>
</dbReference>
<dbReference type="InterPro" id="IPR022683">
    <property type="entry name" value="Calpain_III"/>
</dbReference>
<dbReference type="Gene3D" id="3.90.70.10">
    <property type="entry name" value="Cysteine proteinases"/>
    <property type="match status" value="1"/>
</dbReference>
<evidence type="ECO:0000256" key="5">
    <source>
        <dbReference type="PROSITE-ProRule" id="PRU00239"/>
    </source>
</evidence>
<keyword evidence="3 5" id="KW-0378">Hydrolase</keyword>
<dbReference type="CDD" id="cd00044">
    <property type="entry name" value="CysPc"/>
    <property type="match status" value="1"/>
</dbReference>
<dbReference type="SUPFAM" id="SSF49758">
    <property type="entry name" value="Calpain large subunit, middle domain (domain III)"/>
    <property type="match status" value="2"/>
</dbReference>
<dbReference type="Gene3D" id="2.60.120.380">
    <property type="match status" value="1"/>
</dbReference>
<dbReference type="InterPro" id="IPR038765">
    <property type="entry name" value="Papain-like_cys_pep_sf"/>
</dbReference>
<dbReference type="SUPFAM" id="SSF54001">
    <property type="entry name" value="Cysteine proteinases"/>
    <property type="match status" value="1"/>
</dbReference>
<keyword evidence="9" id="KW-1185">Reference proteome</keyword>
<keyword evidence="4 5" id="KW-0788">Thiol protease</keyword>
<keyword evidence="2 5" id="KW-0645">Protease</keyword>
<organism evidence="8 9">
    <name type="scientific">Dendryphion nanum</name>
    <dbReference type="NCBI Taxonomy" id="256645"/>
    <lineage>
        <taxon>Eukaryota</taxon>
        <taxon>Fungi</taxon>
        <taxon>Dikarya</taxon>
        <taxon>Ascomycota</taxon>
        <taxon>Pezizomycotina</taxon>
        <taxon>Dothideomycetes</taxon>
        <taxon>Pleosporomycetidae</taxon>
        <taxon>Pleosporales</taxon>
        <taxon>Torulaceae</taxon>
        <taxon>Dendryphion</taxon>
    </lineage>
</organism>
<dbReference type="OrthoDB" id="167576at2759"/>
<accession>A0A9P9CZQ4</accession>